<feature type="compositionally biased region" description="Acidic residues" evidence="2">
    <location>
        <begin position="526"/>
        <end position="544"/>
    </location>
</feature>
<keyword evidence="4" id="KW-1185">Reference proteome</keyword>
<proteinExistence type="predicted"/>
<protein>
    <submittedName>
        <fullName evidence="3">Uncharacterized protein</fullName>
    </submittedName>
</protein>
<feature type="compositionally biased region" description="Polar residues" evidence="2">
    <location>
        <begin position="454"/>
        <end position="468"/>
    </location>
</feature>
<gene>
    <name evidence="3" type="ORF">Glove_193g50</name>
</gene>
<evidence type="ECO:0000313" key="3">
    <source>
        <dbReference type="EMBL" id="RHZ76756.1"/>
    </source>
</evidence>
<reference evidence="3 4" key="1">
    <citation type="submission" date="2018-08" db="EMBL/GenBank/DDBJ databases">
        <title>Genome and evolution of the arbuscular mycorrhizal fungus Diversispora epigaea (formerly Glomus versiforme) and its bacterial endosymbionts.</title>
        <authorList>
            <person name="Sun X."/>
            <person name="Fei Z."/>
            <person name="Harrison M."/>
        </authorList>
    </citation>
    <scope>NUCLEOTIDE SEQUENCE [LARGE SCALE GENOMIC DNA]</scope>
    <source>
        <strain evidence="3 4">IT104</strain>
    </source>
</reference>
<feature type="region of interest" description="Disordered" evidence="2">
    <location>
        <begin position="444"/>
        <end position="480"/>
    </location>
</feature>
<accession>A0A397ISM2</accession>
<dbReference type="EMBL" id="PQFF01000181">
    <property type="protein sequence ID" value="RHZ76756.1"/>
    <property type="molecule type" value="Genomic_DNA"/>
</dbReference>
<sequence>MANTQSTIDSLRELNAKLVADIAELRKENVEIKAENRKLKQDKEEIEVRFIKLEQSDKEKTDLIAKLDNDIKGIKQDQIVAVSLEVESVNSCLISDSSSESQITSLSIGAQSDKEISIHRETNDSVTTNIIPVTPEQIENSSDNTSDICQEKDNQCSASPIHAKSISLEEKEVFDFLNLKKKERVSNMMRERNREKKLRDQNPSSDNNPSDQSNLLCDIKTVGNDQNSCDIKTFTNSNDQNLEISAWGNVNPQAEKNNHKKKGAEKIVQMISDGIQNDTKCHKLISDTSEDLLLKRSQISSTVPLLTLAQLFNKATDAEYGAIRANQEEILCWCYYGKEFLIQVSVIIKDGKIGEKKAKGIIYDKMLEDLSNLRKKRSEDTGLQLPGISRKYLQGKTQRAVKIYKLFEKIGIDKIKYIKIYSANSISELTNDKIQTIINHFSKSSDTDLPDKTSAPSISLSHISNSEGKISEEVKSLPETEVSITTTPSIKSYHNSNSKDIVNENDEFSETVTIIDSFSDSNSESSDGDGEESSDDDNSDNDDETNSKDSTKVNTTHNRAYFRNKMAEQYPDLYWEGSDGNDDYYGITDESLCPLCKLDHYEDYGIKGRYKTGSYFIKCEQRGIKIEITA</sequence>
<keyword evidence="1" id="KW-0175">Coiled coil</keyword>
<feature type="compositionally biased region" description="Low complexity" evidence="2">
    <location>
        <begin position="201"/>
        <end position="214"/>
    </location>
</feature>
<dbReference type="AlphaFoldDB" id="A0A397ISM2"/>
<dbReference type="OrthoDB" id="2432162at2759"/>
<feature type="compositionally biased region" description="Low complexity" evidence="2">
    <location>
        <begin position="516"/>
        <end position="525"/>
    </location>
</feature>
<feature type="compositionally biased region" description="Basic and acidic residues" evidence="2">
    <location>
        <begin position="189"/>
        <end position="200"/>
    </location>
</feature>
<evidence type="ECO:0000256" key="2">
    <source>
        <dbReference type="SAM" id="MobiDB-lite"/>
    </source>
</evidence>
<evidence type="ECO:0000256" key="1">
    <source>
        <dbReference type="SAM" id="Coils"/>
    </source>
</evidence>
<organism evidence="3 4">
    <name type="scientific">Diversispora epigaea</name>
    <dbReference type="NCBI Taxonomy" id="1348612"/>
    <lineage>
        <taxon>Eukaryota</taxon>
        <taxon>Fungi</taxon>
        <taxon>Fungi incertae sedis</taxon>
        <taxon>Mucoromycota</taxon>
        <taxon>Glomeromycotina</taxon>
        <taxon>Glomeromycetes</taxon>
        <taxon>Diversisporales</taxon>
        <taxon>Diversisporaceae</taxon>
        <taxon>Diversispora</taxon>
    </lineage>
</organism>
<comment type="caution">
    <text evidence="3">The sequence shown here is derived from an EMBL/GenBank/DDBJ whole genome shotgun (WGS) entry which is preliminary data.</text>
</comment>
<evidence type="ECO:0000313" key="4">
    <source>
        <dbReference type="Proteomes" id="UP000266861"/>
    </source>
</evidence>
<feature type="coiled-coil region" evidence="1">
    <location>
        <begin position="8"/>
        <end position="56"/>
    </location>
</feature>
<feature type="region of interest" description="Disordered" evidence="2">
    <location>
        <begin position="185"/>
        <end position="216"/>
    </location>
</feature>
<feature type="compositionally biased region" description="Basic and acidic residues" evidence="2">
    <location>
        <begin position="469"/>
        <end position="478"/>
    </location>
</feature>
<feature type="region of interest" description="Disordered" evidence="2">
    <location>
        <begin position="516"/>
        <end position="556"/>
    </location>
</feature>
<name>A0A397ISM2_9GLOM</name>
<dbReference type="Proteomes" id="UP000266861">
    <property type="component" value="Unassembled WGS sequence"/>
</dbReference>